<organism evidence="1 2">
    <name type="scientific">Serratia marcescens</name>
    <dbReference type="NCBI Taxonomy" id="615"/>
    <lineage>
        <taxon>Bacteria</taxon>
        <taxon>Pseudomonadati</taxon>
        <taxon>Pseudomonadota</taxon>
        <taxon>Gammaproteobacteria</taxon>
        <taxon>Enterobacterales</taxon>
        <taxon>Yersiniaceae</taxon>
        <taxon>Serratia</taxon>
    </lineage>
</organism>
<proteinExistence type="predicted"/>
<accession>A0A2F0PXG8</accession>
<name>A0A2F0PXG8_SERMA</name>
<gene>
    <name evidence="1" type="ORF">AN695_0227325</name>
</gene>
<dbReference type="Proteomes" id="UP000050489">
    <property type="component" value="Unassembled WGS sequence"/>
</dbReference>
<reference evidence="2" key="1">
    <citation type="submission" date="2016-04" db="EMBL/GenBank/DDBJ databases">
        <authorList>
            <person name="Osei Sekyere J."/>
            <person name="Sivertsen A."/>
            <person name="Pedersen A.T."/>
            <person name="Sundsfjord A."/>
        </authorList>
    </citation>
    <scope>NUCLEOTIDE SEQUENCE [LARGE SCALE GENOMIC DNA]</scope>
    <source>
        <strain evidence="2">945174350</strain>
    </source>
</reference>
<evidence type="ECO:0000313" key="2">
    <source>
        <dbReference type="Proteomes" id="UP000050489"/>
    </source>
</evidence>
<protein>
    <submittedName>
        <fullName evidence="1">Uncharacterized protein</fullName>
    </submittedName>
</protein>
<sequence length="120" mass="13981">MKKYISAFNEIDLLMEGLFERLNIGIGEINAYPSEDMFRIIVNKTEVESLKSINEMFAKNYFSEAHRLMSQNVYIFVNWWCDNLDFMSVDIPSLIASKEKELIISNAGKLRSGNFDKKRL</sequence>
<dbReference type="AlphaFoldDB" id="A0A2F0PXG8"/>
<dbReference type="EMBL" id="LJEX02000040">
    <property type="protein sequence ID" value="OCO88792.1"/>
    <property type="molecule type" value="Genomic_DNA"/>
</dbReference>
<comment type="caution">
    <text evidence="1">The sequence shown here is derived from an EMBL/GenBank/DDBJ whole genome shotgun (WGS) entry which is preliminary data.</text>
</comment>
<dbReference type="RefSeq" id="WP_049193231.1">
    <property type="nucleotide sequence ID" value="NZ_CADDTT010000021.1"/>
</dbReference>
<evidence type="ECO:0000313" key="1">
    <source>
        <dbReference type="EMBL" id="OCO88792.1"/>
    </source>
</evidence>